<organism evidence="1">
    <name type="scientific">Anopheles darlingi</name>
    <name type="common">Mosquito</name>
    <dbReference type="NCBI Taxonomy" id="43151"/>
    <lineage>
        <taxon>Eukaryota</taxon>
        <taxon>Metazoa</taxon>
        <taxon>Ecdysozoa</taxon>
        <taxon>Arthropoda</taxon>
        <taxon>Hexapoda</taxon>
        <taxon>Insecta</taxon>
        <taxon>Pterygota</taxon>
        <taxon>Neoptera</taxon>
        <taxon>Endopterygota</taxon>
        <taxon>Diptera</taxon>
        <taxon>Nematocera</taxon>
        <taxon>Culicoidea</taxon>
        <taxon>Culicidae</taxon>
        <taxon>Anophelinae</taxon>
        <taxon>Anopheles</taxon>
    </lineage>
</organism>
<evidence type="ECO:0000313" key="1">
    <source>
        <dbReference type="EMBL" id="MBW74382.1"/>
    </source>
</evidence>
<protein>
    <submittedName>
        <fullName evidence="1">Putative secreted protein</fullName>
    </submittedName>
</protein>
<dbReference type="AlphaFoldDB" id="A0A2M4D9X0"/>
<proteinExistence type="predicted"/>
<name>A0A2M4D9X0_ANODA</name>
<dbReference type="EMBL" id="GGFL01010204">
    <property type="protein sequence ID" value="MBW74382.1"/>
    <property type="molecule type" value="Transcribed_RNA"/>
</dbReference>
<reference evidence="1" key="1">
    <citation type="submission" date="2018-01" db="EMBL/GenBank/DDBJ databases">
        <title>An insight into the sialome of Amazonian anophelines.</title>
        <authorList>
            <person name="Ribeiro J.M."/>
            <person name="Scarpassa V."/>
            <person name="Calvo E."/>
        </authorList>
    </citation>
    <scope>NUCLEOTIDE SEQUENCE</scope>
</reference>
<sequence>MIKCLSCFMLMKSLPASRCHRDQTVEKMTSQKCTGSAACEECSYAVARSLRSRTTCCSIYSPDDSSPVGLYEARGTSLL</sequence>
<accession>A0A2M4D9X0</accession>